<comment type="caution">
    <text evidence="1">The sequence shown here is derived from an EMBL/GenBank/DDBJ whole genome shotgun (WGS) entry which is preliminary data.</text>
</comment>
<accession>A0A1B8Q891</accession>
<dbReference type="RefSeq" id="WP_065256146.1">
    <property type="nucleotide sequence ID" value="NZ_LZDR01000062.1"/>
</dbReference>
<gene>
    <name evidence="1" type="ORF">A9309_01145</name>
</gene>
<proteinExistence type="predicted"/>
<sequence>MNHPINLLTQIWQDIKSMLDTQETMTVMLDDEPVTLQGRLQVSAFKLGLLVAYACLRQAVKDQSTKENP</sequence>
<reference evidence="1 2" key="1">
    <citation type="submission" date="2016-06" db="EMBL/GenBank/DDBJ databases">
        <title>Draft genome of Moraxella lacunata CCUG 57757A.</title>
        <authorList>
            <person name="Salva-Serra F."/>
            <person name="Engstrom-Jakobsson H."/>
            <person name="Thorell K."/>
            <person name="Gonzales-Siles L."/>
            <person name="Karlsson R."/>
            <person name="Boulund F."/>
            <person name="Engstrand L."/>
            <person name="Kristiansson E."/>
            <person name="Moore E."/>
        </authorList>
    </citation>
    <scope>NUCLEOTIDE SEQUENCE [LARGE SCALE GENOMIC DNA]</scope>
    <source>
        <strain evidence="1 2">CCUG 57757A</strain>
    </source>
</reference>
<dbReference type="EMBL" id="LZMS01000002">
    <property type="protein sequence ID" value="OBX67244.1"/>
    <property type="molecule type" value="Genomic_DNA"/>
</dbReference>
<dbReference type="Proteomes" id="UP000092607">
    <property type="component" value="Unassembled WGS sequence"/>
</dbReference>
<dbReference type="AlphaFoldDB" id="A0A1B8Q891"/>
<dbReference type="OrthoDB" id="9901146at2"/>
<evidence type="ECO:0000313" key="2">
    <source>
        <dbReference type="Proteomes" id="UP000092607"/>
    </source>
</evidence>
<name>A0A1B8Q891_MORLA</name>
<organism evidence="1 2">
    <name type="scientific">Moraxella lacunata</name>
    <dbReference type="NCBI Taxonomy" id="477"/>
    <lineage>
        <taxon>Bacteria</taxon>
        <taxon>Pseudomonadati</taxon>
        <taxon>Pseudomonadota</taxon>
        <taxon>Gammaproteobacteria</taxon>
        <taxon>Moraxellales</taxon>
        <taxon>Moraxellaceae</taxon>
        <taxon>Moraxella</taxon>
    </lineage>
</organism>
<evidence type="ECO:0000313" key="1">
    <source>
        <dbReference type="EMBL" id="OBX67244.1"/>
    </source>
</evidence>
<protein>
    <submittedName>
        <fullName evidence="1">Uncharacterized protein</fullName>
    </submittedName>
</protein>